<accession>A0AC34FGA9</accession>
<dbReference type="Proteomes" id="UP000887579">
    <property type="component" value="Unplaced"/>
</dbReference>
<proteinExistence type="predicted"/>
<name>A0AC34FGA9_9BILA</name>
<reference evidence="2" key="1">
    <citation type="submission" date="2022-11" db="UniProtKB">
        <authorList>
            <consortium name="WormBaseParasite"/>
        </authorList>
    </citation>
    <scope>IDENTIFICATION</scope>
</reference>
<evidence type="ECO:0000313" key="1">
    <source>
        <dbReference type="Proteomes" id="UP000887579"/>
    </source>
</evidence>
<evidence type="ECO:0000313" key="2">
    <source>
        <dbReference type="WBParaSite" id="ES5_v2.g15612.t1"/>
    </source>
</evidence>
<sequence length="1229" mass="140400">MVLELFKFIGFFLYFWIFRIFEAKNQLRRKRFGLKESFARSNIEDWKIESLGRKNERLIFQGSTENGDFILISVNFEKQGKAIGRVLLKVKGETFTSNEVEGEAVRDENGLCKILILGPIRLELREPFRRWRVTIRGTLSDSSGKQYFIRLYSWLSPTSDESYFLADLSLYQLTRLAVTNFHAACRLQTRQDFIQWGVLRAKILIDENEPYFIDFRTLRMKTLSPKNEDEIVANEIFSSYLEMGDKVFMAKLGFPESSKIAKIGELFQADHMRFKIYGFNADYSEFDIDKKELFLEPIKGSDFAHTNWPELSLSAKKVKFSRNNTLGFAIRLQSIQDLRMSMSFSISEPVDIPVTRKLQNYEASEAEKQFLILPLTHRACQDAEIAGGKGSNLAKLMSLQATFTVPNGFVVTVGAFEKHLRSNPALSKLIYNLTHELKPSSSKSAVEKFEKQLTDAFLQTSISAELDQALSNNLTRIFGARKTSENANDDDDLFAVRSSAIGEDGSEVSSAGQLETYLNTPKVEIRRKIIECWASNYRREILNYRLQNAQPLNSAVAVVIQKMINGSDAGVMFTNDPVKGDPSKIVINVVEGLGEALVSGLKTPEQIIVGRDLKVLNKSENCKLDDKISSELAHLGLLFEDAFSGPQDVEFAIKNGHVYILQARSITNLDLETDWEFEHEFDTPSLCEKDLHSTANVGEVLPRPMTPLRDSLLLDLYDRGLFEMLASNNYTRFPFYRRVRTTFLTYRQRTFINISEIYLPNWSSIEKDRTSEYSVAGQKMFTEKDIILGKLRFGKDHERSEGYAMYKMLKVMFYNSKFVTKDVEKSIEKIKKLEAKDIDDIDEQLQHVEQFLLLFFDVLLSHELISMFSSFTYVLVAMFIRGSAEGDLSPEVLSDIATLYSKNPLKPISADVPKALKRLAKTIVENNHFERFEKIEDSKKAFEFLMAQNDSTGAEASRFMELHGHRGVNELLLQGVAWKDDPTQIVKNLKSIIQHKDFDYQEVEEEMSKDDVIDQLKCIQPEGFKRKIFKFLIGEAYRGVFLREQIKSEVVYATGALRNQCLKLGEMLQNEGLLFEPRSILYATWEEINELTQIQNSRILHRIRRREKIFEKQVEQEYSLISEGTPIPRNLDKFKDIQSDIELSGTPVCEGIVSGIARVAKTLDEASQTQPGEILITRYTDIGWSPIFPIIRGLVTEIGGLLSHGSVVAREYGLPCIIAVDDATDIFHT</sequence>
<dbReference type="WBParaSite" id="ES5_v2.g15612.t1">
    <property type="protein sequence ID" value="ES5_v2.g15612.t1"/>
    <property type="gene ID" value="ES5_v2.g15612"/>
</dbReference>
<protein>
    <submittedName>
        <fullName evidence="2">Phosphoenolpyruvate synthase</fullName>
    </submittedName>
</protein>
<organism evidence="1 2">
    <name type="scientific">Panagrolaimus sp. ES5</name>
    <dbReference type="NCBI Taxonomy" id="591445"/>
    <lineage>
        <taxon>Eukaryota</taxon>
        <taxon>Metazoa</taxon>
        <taxon>Ecdysozoa</taxon>
        <taxon>Nematoda</taxon>
        <taxon>Chromadorea</taxon>
        <taxon>Rhabditida</taxon>
        <taxon>Tylenchina</taxon>
        <taxon>Panagrolaimomorpha</taxon>
        <taxon>Panagrolaimoidea</taxon>
        <taxon>Panagrolaimidae</taxon>
        <taxon>Panagrolaimus</taxon>
    </lineage>
</organism>